<feature type="domain" description="VQ" evidence="5">
    <location>
        <begin position="37"/>
        <end position="59"/>
    </location>
</feature>
<name>A0A5D2NTF5_GOSTO</name>
<evidence type="ECO:0000256" key="2">
    <source>
        <dbReference type="ARBA" id="ARBA00022553"/>
    </source>
</evidence>
<sequence length="191" mass="21145">MDGRQVKVIDETIKACIKRVPMEKPASQTATPCKPLTTFVQTDSNTFQEIVQRLTGPSESDPAQGAATKGPGLKRPISKLHERRQSMRPKLEIVKPPLSFKPATSPSRSGSSSLLASPVGTPSTIFSKLTFLEDEYIEELTKTELNTVEEEKAIKERRFYLHPSPRSRAGKTDPELLVLFPLTSPRTNDNA</sequence>
<dbReference type="InterPro" id="IPR039611">
    <property type="entry name" value="VQ_4/11/13/19/31/33"/>
</dbReference>
<dbReference type="AlphaFoldDB" id="A0A5D2NTF5"/>
<dbReference type="Pfam" id="PF05678">
    <property type="entry name" value="VQ"/>
    <property type="match status" value="1"/>
</dbReference>
<gene>
    <name evidence="6" type="ORF">ES332_A10G186200v1</name>
</gene>
<dbReference type="Proteomes" id="UP000322667">
    <property type="component" value="Chromosome A10"/>
</dbReference>
<dbReference type="InterPro" id="IPR008889">
    <property type="entry name" value="VQ"/>
</dbReference>
<reference evidence="6 7" key="1">
    <citation type="submission" date="2019-07" db="EMBL/GenBank/DDBJ databases">
        <title>WGS assembly of Gossypium tomentosum.</title>
        <authorList>
            <person name="Chen Z.J."/>
            <person name="Sreedasyam A."/>
            <person name="Ando A."/>
            <person name="Song Q."/>
            <person name="De L."/>
            <person name="Hulse-Kemp A."/>
            <person name="Ding M."/>
            <person name="Ye W."/>
            <person name="Kirkbride R."/>
            <person name="Jenkins J."/>
            <person name="Plott C."/>
            <person name="Lovell J."/>
            <person name="Lin Y.-M."/>
            <person name="Vaughn R."/>
            <person name="Liu B."/>
            <person name="Li W."/>
            <person name="Simpson S."/>
            <person name="Scheffler B."/>
            <person name="Saski C."/>
            <person name="Grover C."/>
            <person name="Hu G."/>
            <person name="Conover J."/>
            <person name="Carlson J."/>
            <person name="Shu S."/>
            <person name="Boston L."/>
            <person name="Williams M."/>
            <person name="Peterson D."/>
            <person name="Mcgee K."/>
            <person name="Jones D."/>
            <person name="Wendel J."/>
            <person name="Stelly D."/>
            <person name="Grimwood J."/>
            <person name="Schmutz J."/>
        </authorList>
    </citation>
    <scope>NUCLEOTIDE SEQUENCE [LARGE SCALE GENOMIC DNA]</scope>
    <source>
        <strain evidence="6">7179.01</strain>
    </source>
</reference>
<protein>
    <recommendedName>
        <fullName evidence="5">VQ domain-containing protein</fullName>
    </recommendedName>
</protein>
<dbReference type="PANTHER" id="PTHR33402:SF22">
    <property type="entry name" value="VQ MOTIF-CONTAINING PROTEIN 31"/>
    <property type="match status" value="1"/>
</dbReference>
<evidence type="ECO:0000256" key="1">
    <source>
        <dbReference type="ARBA" id="ARBA00004123"/>
    </source>
</evidence>
<evidence type="ECO:0000313" key="6">
    <source>
        <dbReference type="EMBL" id="TYI06826.1"/>
    </source>
</evidence>
<comment type="subcellular location">
    <subcellularLocation>
        <location evidence="1">Nucleus</location>
    </subcellularLocation>
</comment>
<feature type="compositionally biased region" description="Basic and acidic residues" evidence="4">
    <location>
        <begin position="79"/>
        <end position="93"/>
    </location>
</feature>
<dbReference type="PANTHER" id="PTHR33402">
    <property type="entry name" value="VQ MOTIF-CONTAINING PROTEIN 11-LIKE"/>
    <property type="match status" value="1"/>
</dbReference>
<evidence type="ECO:0000259" key="5">
    <source>
        <dbReference type="Pfam" id="PF05678"/>
    </source>
</evidence>
<evidence type="ECO:0000313" key="7">
    <source>
        <dbReference type="Proteomes" id="UP000322667"/>
    </source>
</evidence>
<keyword evidence="7" id="KW-1185">Reference proteome</keyword>
<evidence type="ECO:0000256" key="4">
    <source>
        <dbReference type="SAM" id="MobiDB-lite"/>
    </source>
</evidence>
<feature type="compositionally biased region" description="Low complexity" evidence="4">
    <location>
        <begin position="105"/>
        <end position="118"/>
    </location>
</feature>
<keyword evidence="2" id="KW-0597">Phosphoprotein</keyword>
<evidence type="ECO:0000256" key="3">
    <source>
        <dbReference type="ARBA" id="ARBA00023242"/>
    </source>
</evidence>
<dbReference type="GO" id="GO:0005634">
    <property type="term" value="C:nucleus"/>
    <property type="evidence" value="ECO:0007669"/>
    <property type="project" value="UniProtKB-SubCell"/>
</dbReference>
<feature type="region of interest" description="Disordered" evidence="4">
    <location>
        <begin position="54"/>
        <end position="118"/>
    </location>
</feature>
<dbReference type="EMBL" id="CM017619">
    <property type="protein sequence ID" value="TYI06826.1"/>
    <property type="molecule type" value="Genomic_DNA"/>
</dbReference>
<keyword evidence="3" id="KW-0539">Nucleus</keyword>
<proteinExistence type="predicted"/>
<organism evidence="6 7">
    <name type="scientific">Gossypium tomentosum</name>
    <name type="common">Hawaiian cotton</name>
    <name type="synonym">Gossypium sandvicense</name>
    <dbReference type="NCBI Taxonomy" id="34277"/>
    <lineage>
        <taxon>Eukaryota</taxon>
        <taxon>Viridiplantae</taxon>
        <taxon>Streptophyta</taxon>
        <taxon>Embryophyta</taxon>
        <taxon>Tracheophyta</taxon>
        <taxon>Spermatophyta</taxon>
        <taxon>Magnoliopsida</taxon>
        <taxon>eudicotyledons</taxon>
        <taxon>Gunneridae</taxon>
        <taxon>Pentapetalae</taxon>
        <taxon>rosids</taxon>
        <taxon>malvids</taxon>
        <taxon>Malvales</taxon>
        <taxon>Malvaceae</taxon>
        <taxon>Malvoideae</taxon>
        <taxon>Gossypium</taxon>
    </lineage>
</organism>
<accession>A0A5D2NTF5</accession>